<accession>A0A397S206</accession>
<comment type="caution">
    <text evidence="2">The sequence shown here is derived from an EMBL/GenBank/DDBJ whole genome shotgun (WGS) entry which is preliminary data.</text>
</comment>
<dbReference type="Proteomes" id="UP000265703">
    <property type="component" value="Unassembled WGS sequence"/>
</dbReference>
<keyword evidence="1" id="KW-1133">Transmembrane helix</keyword>
<gene>
    <name evidence="2" type="ORF">C1645_745553</name>
</gene>
<evidence type="ECO:0000313" key="2">
    <source>
        <dbReference type="EMBL" id="RIA79998.1"/>
    </source>
</evidence>
<evidence type="ECO:0000256" key="1">
    <source>
        <dbReference type="SAM" id="Phobius"/>
    </source>
</evidence>
<keyword evidence="3" id="KW-1185">Reference proteome</keyword>
<proteinExistence type="predicted"/>
<keyword evidence="1" id="KW-0472">Membrane</keyword>
<reference evidence="2 3" key="1">
    <citation type="submission" date="2018-06" db="EMBL/GenBank/DDBJ databases">
        <title>Comparative genomics reveals the genomic features of Rhizophagus irregularis, R. cerebriforme, R. diaphanum and Gigaspora rosea, and their symbiotic lifestyle signature.</title>
        <authorList>
            <person name="Morin E."/>
            <person name="San Clemente H."/>
            <person name="Chen E.C.H."/>
            <person name="De La Providencia I."/>
            <person name="Hainaut M."/>
            <person name="Kuo A."/>
            <person name="Kohler A."/>
            <person name="Murat C."/>
            <person name="Tang N."/>
            <person name="Roy S."/>
            <person name="Loubradou J."/>
            <person name="Henrissat B."/>
            <person name="Grigoriev I.V."/>
            <person name="Corradi N."/>
            <person name="Roux C."/>
            <person name="Martin F.M."/>
        </authorList>
    </citation>
    <scope>NUCLEOTIDE SEQUENCE [LARGE SCALE GENOMIC DNA]</scope>
    <source>
        <strain evidence="2 3">DAOM 227022</strain>
    </source>
</reference>
<organism evidence="2 3">
    <name type="scientific">Glomus cerebriforme</name>
    <dbReference type="NCBI Taxonomy" id="658196"/>
    <lineage>
        <taxon>Eukaryota</taxon>
        <taxon>Fungi</taxon>
        <taxon>Fungi incertae sedis</taxon>
        <taxon>Mucoromycota</taxon>
        <taxon>Glomeromycotina</taxon>
        <taxon>Glomeromycetes</taxon>
        <taxon>Glomerales</taxon>
        <taxon>Glomeraceae</taxon>
        <taxon>Glomus</taxon>
    </lineage>
</organism>
<feature type="transmembrane region" description="Helical" evidence="1">
    <location>
        <begin position="328"/>
        <end position="347"/>
    </location>
</feature>
<name>A0A397S206_9GLOM</name>
<keyword evidence="1" id="KW-0812">Transmembrane</keyword>
<protein>
    <submittedName>
        <fullName evidence="2">Uncharacterized protein</fullName>
    </submittedName>
</protein>
<sequence length="367" mass="42482">MSKVINTINNNNDNISKQLESAFPDPTEDIFWQKTDAIWNPNKKELNKQQNDQENNDFVIAPPPVTNNFTRHSRKSSRVSWGLQTDSERHVELLETKLNDVISNPRRTHTRSSTMDFDGTPLSTLGYYPEEEIGSGTIFDDEEEHPDNHNPQESDEGLWLLWKNQSNNENGEQYDDTSTTNQSWYLPILPRSDNNNVVNNNNTLPRLPRMRSAGYVTNYRDDPNEFSFYDDDEEDGYDLNDEILLNRAKRKREKEYLKFDARSYECCGCNTTNGLCAGLWGGWCCNWRLEPDLKNKSGFILTYNISGSFKSFGFISGFIRFSFGYPDIINPVSFVPSGFIIFGFLRYSDLNPNRRKPDLNPNVGYRF</sequence>
<evidence type="ECO:0000313" key="3">
    <source>
        <dbReference type="Proteomes" id="UP000265703"/>
    </source>
</evidence>
<dbReference type="EMBL" id="QKYT01001072">
    <property type="protein sequence ID" value="RIA79998.1"/>
    <property type="molecule type" value="Genomic_DNA"/>
</dbReference>
<dbReference type="OrthoDB" id="2406206at2759"/>
<dbReference type="AlphaFoldDB" id="A0A397S206"/>